<dbReference type="Gene3D" id="2.40.128.130">
    <property type="entry name" value="Autotransporter beta-domain"/>
    <property type="match status" value="1"/>
</dbReference>
<name>A0A853GYP1_9BURK</name>
<comment type="caution">
    <text evidence="1">The sequence shown here is derived from an EMBL/GenBank/DDBJ whole genome shotgun (WGS) entry which is preliminary data.</text>
</comment>
<evidence type="ECO:0000313" key="1">
    <source>
        <dbReference type="EMBL" id="NYT84175.1"/>
    </source>
</evidence>
<reference evidence="1 2" key="1">
    <citation type="submission" date="2020-07" db="EMBL/GenBank/DDBJ databases">
        <title>Taxonomic revisions and descriptions of new bacterial species based on genomic comparisons in the high-G+C-content subgroup of the family Alcaligenaceae.</title>
        <authorList>
            <person name="Szabo A."/>
            <person name="Felfoldi T."/>
        </authorList>
    </citation>
    <scope>NUCLEOTIDE SEQUENCE [LARGE SCALE GENOMIC DNA]</scope>
    <source>
        <strain evidence="1 2">DSM 25667</strain>
    </source>
</reference>
<gene>
    <name evidence="1" type="ORF">H0A62_01040</name>
</gene>
<sequence length="68" mass="7026">MARFTGPAGSTDIRSDVGGTSMELAVGATLSLTDRTHLYAEVGKLWDTGGSSRIKSGLNGSVGVRVAW</sequence>
<keyword evidence="2" id="KW-1185">Reference proteome</keyword>
<dbReference type="OrthoDB" id="8859299at2"/>
<evidence type="ECO:0000313" key="2">
    <source>
        <dbReference type="Proteomes" id="UP000554144"/>
    </source>
</evidence>
<dbReference type="InterPro" id="IPR036709">
    <property type="entry name" value="Autotransporte_beta_dom_sf"/>
</dbReference>
<dbReference type="AlphaFoldDB" id="A0A853GYP1"/>
<proteinExistence type="predicted"/>
<organism evidence="1 2">
    <name type="scientific">Pollutimonas harenae</name>
    <dbReference type="NCBI Taxonomy" id="657015"/>
    <lineage>
        <taxon>Bacteria</taxon>
        <taxon>Pseudomonadati</taxon>
        <taxon>Pseudomonadota</taxon>
        <taxon>Betaproteobacteria</taxon>
        <taxon>Burkholderiales</taxon>
        <taxon>Alcaligenaceae</taxon>
        <taxon>Pollutimonas</taxon>
    </lineage>
</organism>
<protein>
    <submittedName>
        <fullName evidence="1">Autotransporter outer membrane beta-barrel domain-containing protein</fullName>
    </submittedName>
</protein>
<accession>A0A853GYP1</accession>
<dbReference type="EMBL" id="JACCEV010000001">
    <property type="protein sequence ID" value="NYT84175.1"/>
    <property type="molecule type" value="Genomic_DNA"/>
</dbReference>
<dbReference type="InterPro" id="IPR006315">
    <property type="entry name" value="OM_autotransptr_brl_dom"/>
</dbReference>
<dbReference type="GO" id="GO:0019867">
    <property type="term" value="C:outer membrane"/>
    <property type="evidence" value="ECO:0007669"/>
    <property type="project" value="InterPro"/>
</dbReference>
<dbReference type="Proteomes" id="UP000554144">
    <property type="component" value="Unassembled WGS sequence"/>
</dbReference>
<dbReference type="NCBIfam" id="TIGR01414">
    <property type="entry name" value="autotrans_barl"/>
    <property type="match status" value="1"/>
</dbReference>
<dbReference type="RefSeq" id="WP_130038639.1">
    <property type="nucleotide sequence ID" value="NZ_JACCEV010000001.1"/>
</dbReference>